<comment type="caution">
    <text evidence="10">The sequence shown here is derived from an EMBL/GenBank/DDBJ whole genome shotgun (WGS) entry which is preliminary data.</text>
</comment>
<gene>
    <name evidence="8 10" type="primary">trpC</name>
    <name evidence="10" type="ORF">ACFQ42_09705</name>
</gene>
<organism evidence="10 11">
    <name type="scientific">Companilactobacillus keshanensis</name>
    <dbReference type="NCBI Taxonomy" id="2486003"/>
    <lineage>
        <taxon>Bacteria</taxon>
        <taxon>Bacillati</taxon>
        <taxon>Bacillota</taxon>
        <taxon>Bacilli</taxon>
        <taxon>Lactobacillales</taxon>
        <taxon>Lactobacillaceae</taxon>
        <taxon>Companilactobacillus</taxon>
    </lineage>
</organism>
<dbReference type="CDD" id="cd00331">
    <property type="entry name" value="IGPS"/>
    <property type="match status" value="1"/>
</dbReference>
<dbReference type="InterPro" id="IPR001468">
    <property type="entry name" value="Indole-3-GlycerolPSynthase_CS"/>
</dbReference>
<dbReference type="Pfam" id="PF00218">
    <property type="entry name" value="IGPS"/>
    <property type="match status" value="1"/>
</dbReference>
<dbReference type="SUPFAM" id="SSF51366">
    <property type="entry name" value="Ribulose-phoshate binding barrel"/>
    <property type="match status" value="1"/>
</dbReference>
<proteinExistence type="inferred from homology"/>
<accession>A0ABW4BWB7</accession>
<reference evidence="11" key="1">
    <citation type="journal article" date="2019" name="Int. J. Syst. Evol. Microbiol.">
        <title>The Global Catalogue of Microorganisms (GCM) 10K type strain sequencing project: providing services to taxonomists for standard genome sequencing and annotation.</title>
        <authorList>
            <consortium name="The Broad Institute Genomics Platform"/>
            <consortium name="The Broad Institute Genome Sequencing Center for Infectious Disease"/>
            <person name="Wu L."/>
            <person name="Ma J."/>
        </authorList>
    </citation>
    <scope>NUCLEOTIDE SEQUENCE [LARGE SCALE GENOMIC DNA]</scope>
    <source>
        <strain evidence="11">CCM 8936</strain>
    </source>
</reference>
<evidence type="ECO:0000313" key="11">
    <source>
        <dbReference type="Proteomes" id="UP001597251"/>
    </source>
</evidence>
<evidence type="ECO:0000256" key="1">
    <source>
        <dbReference type="ARBA" id="ARBA00001633"/>
    </source>
</evidence>
<dbReference type="EMBL" id="JBHTOI010000047">
    <property type="protein sequence ID" value="MFD1419020.1"/>
    <property type="molecule type" value="Genomic_DNA"/>
</dbReference>
<evidence type="ECO:0000256" key="5">
    <source>
        <dbReference type="ARBA" id="ARBA00022822"/>
    </source>
</evidence>
<keyword evidence="6 8" id="KW-0057">Aromatic amino acid biosynthesis</keyword>
<dbReference type="InterPro" id="IPR011060">
    <property type="entry name" value="RibuloseP-bd_barrel"/>
</dbReference>
<dbReference type="PANTHER" id="PTHR22854">
    <property type="entry name" value="TRYPTOPHAN BIOSYNTHESIS PROTEIN"/>
    <property type="match status" value="1"/>
</dbReference>
<feature type="domain" description="Indole-3-glycerol phosphate synthase" evidence="9">
    <location>
        <begin position="13"/>
        <end position="240"/>
    </location>
</feature>
<evidence type="ECO:0000256" key="8">
    <source>
        <dbReference type="HAMAP-Rule" id="MF_00134"/>
    </source>
</evidence>
<dbReference type="InterPro" id="IPR013785">
    <property type="entry name" value="Aldolase_TIM"/>
</dbReference>
<dbReference type="Proteomes" id="UP001597251">
    <property type="component" value="Unassembled WGS sequence"/>
</dbReference>
<protein>
    <recommendedName>
        <fullName evidence="8">Indole-3-glycerol phosphate synthase</fullName>
        <shortName evidence="8">IGPS</shortName>
        <ecNumber evidence="8">4.1.1.48</ecNumber>
    </recommendedName>
</protein>
<name>A0ABW4BWB7_9LACO</name>
<dbReference type="GO" id="GO:0004425">
    <property type="term" value="F:indole-3-glycerol-phosphate synthase activity"/>
    <property type="evidence" value="ECO:0007669"/>
    <property type="project" value="UniProtKB-EC"/>
</dbReference>
<dbReference type="InterPro" id="IPR013798">
    <property type="entry name" value="Indole-3-glycerol_P_synth_dom"/>
</dbReference>
<evidence type="ECO:0000259" key="9">
    <source>
        <dbReference type="Pfam" id="PF00218"/>
    </source>
</evidence>
<keyword evidence="7 8" id="KW-0456">Lyase</keyword>
<keyword evidence="5 8" id="KW-0822">Tryptophan biosynthesis</keyword>
<evidence type="ECO:0000256" key="6">
    <source>
        <dbReference type="ARBA" id="ARBA00023141"/>
    </source>
</evidence>
<comment type="similarity">
    <text evidence="8">Belongs to the TrpC family.</text>
</comment>
<keyword evidence="4 8" id="KW-0210">Decarboxylase</keyword>
<dbReference type="EC" id="4.1.1.48" evidence="8"/>
<dbReference type="Gene3D" id="3.20.20.70">
    <property type="entry name" value="Aldolase class I"/>
    <property type="match status" value="1"/>
</dbReference>
<sequence>MILDDLVSTTKERIKNEKTGHNIENVIAKFLNSDMGFIGEVKKASPSKGVIVDNFPYLEIANEYQQAGVDAISVLTEPKYFQGKLKYLTEIVKEVDVPVLRKDFVIDPYMIYQAKFAGANIILLITAILTPEQLKNFQQLADELDLAAIVEVHSKSELDIALNAGAKIIGVNNRNLKNFTVDLNNSLKLRNFVPKQIPFIAESGIKSIEDIKLLKKADVNEVLIGETFMRANDKLKIINEFKEA</sequence>
<evidence type="ECO:0000256" key="4">
    <source>
        <dbReference type="ARBA" id="ARBA00022793"/>
    </source>
</evidence>
<evidence type="ECO:0000256" key="7">
    <source>
        <dbReference type="ARBA" id="ARBA00023239"/>
    </source>
</evidence>
<dbReference type="InterPro" id="IPR045186">
    <property type="entry name" value="Indole-3-glycerol_P_synth"/>
</dbReference>
<keyword evidence="3 8" id="KW-0028">Amino-acid biosynthesis</keyword>
<evidence type="ECO:0000313" key="10">
    <source>
        <dbReference type="EMBL" id="MFD1419020.1"/>
    </source>
</evidence>
<comment type="pathway">
    <text evidence="2 8">Amino-acid biosynthesis; L-tryptophan biosynthesis; L-tryptophan from chorismate: step 4/5.</text>
</comment>
<evidence type="ECO:0000256" key="3">
    <source>
        <dbReference type="ARBA" id="ARBA00022605"/>
    </source>
</evidence>
<dbReference type="PANTHER" id="PTHR22854:SF2">
    <property type="entry name" value="INDOLE-3-GLYCEROL-PHOSPHATE SYNTHASE"/>
    <property type="match status" value="1"/>
</dbReference>
<dbReference type="RefSeq" id="WP_125676156.1">
    <property type="nucleotide sequence ID" value="NZ_JBHTOI010000047.1"/>
</dbReference>
<dbReference type="NCBIfam" id="NF001377">
    <property type="entry name" value="PRK00278.2-4"/>
    <property type="match status" value="1"/>
</dbReference>
<comment type="catalytic activity">
    <reaction evidence="1 8">
        <text>1-(2-carboxyphenylamino)-1-deoxy-D-ribulose 5-phosphate + H(+) = (1S,2R)-1-C-(indol-3-yl)glycerol 3-phosphate + CO2 + H2O</text>
        <dbReference type="Rhea" id="RHEA:23476"/>
        <dbReference type="ChEBI" id="CHEBI:15377"/>
        <dbReference type="ChEBI" id="CHEBI:15378"/>
        <dbReference type="ChEBI" id="CHEBI:16526"/>
        <dbReference type="ChEBI" id="CHEBI:58613"/>
        <dbReference type="ChEBI" id="CHEBI:58866"/>
        <dbReference type="EC" id="4.1.1.48"/>
    </reaction>
</comment>
<keyword evidence="11" id="KW-1185">Reference proteome</keyword>
<evidence type="ECO:0000256" key="2">
    <source>
        <dbReference type="ARBA" id="ARBA00004696"/>
    </source>
</evidence>
<dbReference type="HAMAP" id="MF_00134_B">
    <property type="entry name" value="IGPS_B"/>
    <property type="match status" value="1"/>
</dbReference>
<dbReference type="PROSITE" id="PS00614">
    <property type="entry name" value="IGPS"/>
    <property type="match status" value="1"/>
</dbReference>